<keyword evidence="6" id="KW-1185">Reference proteome</keyword>
<evidence type="ECO:0000256" key="1">
    <source>
        <dbReference type="ARBA" id="ARBA00005485"/>
    </source>
</evidence>
<comment type="caution">
    <text evidence="5">The sequence shown here is derived from an EMBL/GenBank/DDBJ whole genome shotgun (WGS) entry which is preliminary data.</text>
</comment>
<feature type="compositionally biased region" description="Polar residues" evidence="4">
    <location>
        <begin position="65"/>
        <end position="93"/>
    </location>
</feature>
<dbReference type="PANTHER" id="PTHR32054">
    <property type="entry name" value="HEAVY CHAIN, PUTATIVE, EXPRESSED-RELATED-RELATED"/>
    <property type="match status" value="1"/>
</dbReference>
<dbReference type="EMBL" id="JACMSC010000019">
    <property type="protein sequence ID" value="KAG6473622.1"/>
    <property type="molecule type" value="Genomic_DNA"/>
</dbReference>
<evidence type="ECO:0000313" key="5">
    <source>
        <dbReference type="EMBL" id="KAG6473622.1"/>
    </source>
</evidence>
<sequence length="836" mass="93856">MEETSISNTSLNEKLHLTTSSLPECHPISSTSQTSPIFKELDTDHLQRKVMENIEKKVEQNISAPLSSDTNASATAHFNPNTQAVEGSDSSSKPHLHQRINVHEPESVVEPEEIPEHENEKRNSVEVSVEISIDSSSSTDSSNAEERSTMQPFELNLQKDFRQAKKNLLESTKSFKRGEVVDSNRGVIDTAVPFESVKEVVTKIGGILDWKAHKADTLKNVKVLTFQEFGSVKGRSFRHCRIPESGSVRNQNQVISELERIHIEISECKGQFEAAQEAKIQALRELEVTESIIEELQLKLEKAQKEEPRAKQDSELTQLRVKEVEQGITSEASLVTKALLEVAKERHEAAVVELASVKEELEALRGEKPLLINERDVAMSETQEVVSLAKEHRIGESLSRNEDYLRWKKELKMTEEEMHELDRQLALTKDLRHKLDTSTKLLQSLKDDLSKYMSEKLKQDSENNDKEKSDDETDKSAYQIQALDTTRKSLEEVRISMVRVKAKVDCLSVEAVSLKSALDAEKAAISTLKQKGGAALIVVSSLESDLDRTKQELEVVKIMERETKDKMMVLPMLLHQKTEEVDQAKAAALMARKQLRKAKEEAELAEASTSTRGKLLVALKEKEAAQESENVALTAAKVLQESAQTAQIGGKDSLPHLILPPDEYLTLNKRVHEAEELAHNKLAAAVAQIDEAKISQNISIERLKEACRELEECKEAFKVANDKAKKGQEEKLAAEQELRKWRTELEQRRKANDAVKASVAPLRSPPTVQNDELKSMRMEENDDVVHAGPGEIETGVVVKKKKAFFPRLAHLLPKKSTQQVNSRGPFACLHAYYFEA</sequence>
<feature type="compositionally biased region" description="Polar residues" evidence="4">
    <location>
        <begin position="1"/>
        <end position="36"/>
    </location>
</feature>
<evidence type="ECO:0000313" key="6">
    <source>
        <dbReference type="Proteomes" id="UP000734854"/>
    </source>
</evidence>
<protein>
    <submittedName>
        <fullName evidence="5">Uncharacterized protein</fullName>
    </submittedName>
</protein>
<feature type="coiled-coil region" evidence="3">
    <location>
        <begin position="279"/>
        <end position="313"/>
    </location>
</feature>
<gene>
    <name evidence="5" type="ORF">ZIOFF_067539</name>
</gene>
<feature type="coiled-coil region" evidence="3">
    <location>
        <begin position="539"/>
        <end position="610"/>
    </location>
</feature>
<dbReference type="GO" id="GO:0005829">
    <property type="term" value="C:cytosol"/>
    <property type="evidence" value="ECO:0007669"/>
    <property type="project" value="TreeGrafter"/>
</dbReference>
<dbReference type="Proteomes" id="UP000734854">
    <property type="component" value="Unassembled WGS sequence"/>
</dbReference>
<feature type="region of interest" description="Disordered" evidence="4">
    <location>
        <begin position="747"/>
        <end position="769"/>
    </location>
</feature>
<dbReference type="InterPro" id="IPR008545">
    <property type="entry name" value="Web"/>
</dbReference>
<feature type="region of interest" description="Disordered" evidence="4">
    <location>
        <begin position="455"/>
        <end position="478"/>
    </location>
</feature>
<feature type="coiled-coil region" evidence="3">
    <location>
        <begin position="404"/>
        <end position="431"/>
    </location>
</feature>
<evidence type="ECO:0000256" key="3">
    <source>
        <dbReference type="SAM" id="Coils"/>
    </source>
</evidence>
<feature type="compositionally biased region" description="Basic and acidic residues" evidence="4">
    <location>
        <begin position="114"/>
        <end position="124"/>
    </location>
</feature>
<organism evidence="5 6">
    <name type="scientific">Zingiber officinale</name>
    <name type="common">Ginger</name>
    <name type="synonym">Amomum zingiber</name>
    <dbReference type="NCBI Taxonomy" id="94328"/>
    <lineage>
        <taxon>Eukaryota</taxon>
        <taxon>Viridiplantae</taxon>
        <taxon>Streptophyta</taxon>
        <taxon>Embryophyta</taxon>
        <taxon>Tracheophyta</taxon>
        <taxon>Spermatophyta</taxon>
        <taxon>Magnoliopsida</taxon>
        <taxon>Liliopsida</taxon>
        <taxon>Zingiberales</taxon>
        <taxon>Zingiberaceae</taxon>
        <taxon>Zingiber</taxon>
    </lineage>
</organism>
<keyword evidence="2 3" id="KW-0175">Coiled coil</keyword>
<feature type="coiled-coil region" evidence="3">
    <location>
        <begin position="340"/>
        <end position="374"/>
    </location>
</feature>
<feature type="region of interest" description="Disordered" evidence="4">
    <location>
        <begin position="1"/>
        <end position="38"/>
    </location>
</feature>
<comment type="similarity">
    <text evidence="1">Belongs to the WEB family.</text>
</comment>
<accession>A0A8J5C6J9</accession>
<evidence type="ECO:0000256" key="2">
    <source>
        <dbReference type="ARBA" id="ARBA00023054"/>
    </source>
</evidence>
<feature type="compositionally biased region" description="Basic and acidic residues" evidence="4">
    <location>
        <begin position="455"/>
        <end position="469"/>
    </location>
</feature>
<reference evidence="5 6" key="1">
    <citation type="submission" date="2020-08" db="EMBL/GenBank/DDBJ databases">
        <title>Plant Genome Project.</title>
        <authorList>
            <person name="Zhang R.-G."/>
        </authorList>
    </citation>
    <scope>NUCLEOTIDE SEQUENCE [LARGE SCALE GENOMIC DNA]</scope>
    <source>
        <tissue evidence="5">Rhizome</tissue>
    </source>
</reference>
<dbReference type="Pfam" id="PF05701">
    <property type="entry name" value="WEMBL"/>
    <property type="match status" value="2"/>
</dbReference>
<evidence type="ECO:0000256" key="4">
    <source>
        <dbReference type="SAM" id="MobiDB-lite"/>
    </source>
</evidence>
<dbReference type="AlphaFoldDB" id="A0A8J5C6J9"/>
<dbReference type="PANTHER" id="PTHR32054:SF31">
    <property type="entry name" value="PROTEIN WEAK CHLOROPLAST MOVEMENT UNDER BLUE LIGHT 1"/>
    <property type="match status" value="1"/>
</dbReference>
<dbReference type="GO" id="GO:0009904">
    <property type="term" value="P:chloroplast accumulation movement"/>
    <property type="evidence" value="ECO:0007669"/>
    <property type="project" value="TreeGrafter"/>
</dbReference>
<feature type="region of interest" description="Disordered" evidence="4">
    <location>
        <begin position="65"/>
        <end position="155"/>
    </location>
</feature>
<feature type="compositionally biased region" description="Low complexity" evidence="4">
    <location>
        <begin position="125"/>
        <end position="142"/>
    </location>
</feature>
<proteinExistence type="inferred from homology"/>
<dbReference type="GO" id="GO:0009903">
    <property type="term" value="P:chloroplast avoidance movement"/>
    <property type="evidence" value="ECO:0007669"/>
    <property type="project" value="TreeGrafter"/>
</dbReference>
<name>A0A8J5C6J9_ZINOF</name>